<feature type="transmembrane region" description="Helical" evidence="6">
    <location>
        <begin position="21"/>
        <end position="42"/>
    </location>
</feature>
<keyword evidence="9" id="KW-1185">Reference proteome</keyword>
<evidence type="ECO:0000313" key="8">
    <source>
        <dbReference type="EMBL" id="APB30551.1"/>
    </source>
</evidence>
<name>A0A1J0A3Q3_9ENTE</name>
<gene>
    <name evidence="8" type="ORF">BHY08_01135</name>
</gene>
<protein>
    <recommendedName>
        <fullName evidence="7">GtrA/DPMS transmembrane domain-containing protein</fullName>
    </recommendedName>
</protein>
<feature type="transmembrane region" description="Helical" evidence="6">
    <location>
        <begin position="88"/>
        <end position="110"/>
    </location>
</feature>
<organism evidence="8 9">
    <name type="scientific">Vagococcus teuberi</name>
    <dbReference type="NCBI Taxonomy" id="519472"/>
    <lineage>
        <taxon>Bacteria</taxon>
        <taxon>Bacillati</taxon>
        <taxon>Bacillota</taxon>
        <taxon>Bacilli</taxon>
        <taxon>Lactobacillales</taxon>
        <taxon>Enterococcaceae</taxon>
        <taxon>Vagococcus</taxon>
    </lineage>
</organism>
<dbReference type="Proteomes" id="UP000191200">
    <property type="component" value="Chromosome"/>
</dbReference>
<comment type="subcellular location">
    <subcellularLocation>
        <location evidence="1">Membrane</location>
        <topology evidence="1">Multi-pass membrane protein</topology>
    </subcellularLocation>
</comment>
<dbReference type="InterPro" id="IPR007267">
    <property type="entry name" value="GtrA_DPMS_TM"/>
</dbReference>
<evidence type="ECO:0000259" key="7">
    <source>
        <dbReference type="Pfam" id="PF04138"/>
    </source>
</evidence>
<dbReference type="PANTHER" id="PTHR38459:SF5">
    <property type="entry name" value="CELL WALL TEICHOIC ACID GLYCOSYLATION PROTEIN GTCA"/>
    <property type="match status" value="1"/>
</dbReference>
<evidence type="ECO:0000313" key="9">
    <source>
        <dbReference type="Proteomes" id="UP000191200"/>
    </source>
</evidence>
<sequence length="146" mass="16996">MNKLKHFFTKTLGLSDTLFELFMYVVMGVMTTIINIVVFYLIEGVLQLNYIFANVVAWIFSVLFAYISNKKYVFAHEDNQETINVKEMMSFFSFRLLSLGIDTVVLFVLVKWLHQQPMIAKIISNVVVLIANYVFSKFIIFKKPSN</sequence>
<keyword evidence="4 6" id="KW-1133">Transmembrane helix</keyword>
<evidence type="ECO:0000256" key="3">
    <source>
        <dbReference type="ARBA" id="ARBA00022692"/>
    </source>
</evidence>
<dbReference type="EMBL" id="CP017267">
    <property type="protein sequence ID" value="APB30551.1"/>
    <property type="molecule type" value="Genomic_DNA"/>
</dbReference>
<dbReference type="GO" id="GO:0005886">
    <property type="term" value="C:plasma membrane"/>
    <property type="evidence" value="ECO:0007669"/>
    <property type="project" value="TreeGrafter"/>
</dbReference>
<evidence type="ECO:0000256" key="6">
    <source>
        <dbReference type="SAM" id="Phobius"/>
    </source>
</evidence>
<keyword evidence="3 6" id="KW-0812">Transmembrane</keyword>
<dbReference type="RefSeq" id="WP_071456119.1">
    <property type="nucleotide sequence ID" value="NZ_CP017267.1"/>
</dbReference>
<dbReference type="PANTHER" id="PTHR38459">
    <property type="entry name" value="PROPHAGE BACTOPRENOL-LINKED GLUCOSE TRANSLOCASE HOMOLOG"/>
    <property type="match status" value="1"/>
</dbReference>
<feature type="transmembrane region" description="Helical" evidence="6">
    <location>
        <begin position="122"/>
        <end position="141"/>
    </location>
</feature>
<accession>A0A1J0A3Q3</accession>
<evidence type="ECO:0000256" key="5">
    <source>
        <dbReference type="ARBA" id="ARBA00023136"/>
    </source>
</evidence>
<evidence type="ECO:0000256" key="2">
    <source>
        <dbReference type="ARBA" id="ARBA00009399"/>
    </source>
</evidence>
<dbReference type="STRING" id="519472.BHY08_01135"/>
<dbReference type="KEGG" id="vte:BHY08_01135"/>
<dbReference type="Pfam" id="PF04138">
    <property type="entry name" value="GtrA_DPMS_TM"/>
    <property type="match status" value="1"/>
</dbReference>
<keyword evidence="5 6" id="KW-0472">Membrane</keyword>
<reference evidence="8 9" key="1">
    <citation type="submission" date="2016-09" db="EMBL/GenBank/DDBJ databases">
        <title>Vagococcus teuberi sp. nov., isolated from the Malian artisanal sour milk fene.</title>
        <authorList>
            <person name="Wullschleger S."/>
            <person name="Seifert C."/>
            <person name="Baumgartner S."/>
            <person name="Lacroix C."/>
            <person name="Bonfoh B."/>
            <person name="Stevens M.J."/>
            <person name="Meile L."/>
        </authorList>
    </citation>
    <scope>NUCLEOTIDE SEQUENCE [LARGE SCALE GENOMIC DNA]</scope>
    <source>
        <strain evidence="8 9">DSM 21459</strain>
    </source>
</reference>
<feature type="domain" description="GtrA/DPMS transmembrane" evidence="7">
    <location>
        <begin position="24"/>
        <end position="141"/>
    </location>
</feature>
<evidence type="ECO:0000256" key="4">
    <source>
        <dbReference type="ARBA" id="ARBA00022989"/>
    </source>
</evidence>
<proteinExistence type="inferred from homology"/>
<dbReference type="InterPro" id="IPR051401">
    <property type="entry name" value="GtrA_CellWall_Glycosyl"/>
</dbReference>
<dbReference type="GO" id="GO:0000271">
    <property type="term" value="P:polysaccharide biosynthetic process"/>
    <property type="evidence" value="ECO:0007669"/>
    <property type="project" value="InterPro"/>
</dbReference>
<feature type="transmembrane region" description="Helical" evidence="6">
    <location>
        <begin position="48"/>
        <end position="67"/>
    </location>
</feature>
<evidence type="ECO:0000256" key="1">
    <source>
        <dbReference type="ARBA" id="ARBA00004141"/>
    </source>
</evidence>
<comment type="similarity">
    <text evidence="2">Belongs to the GtrA family.</text>
</comment>
<dbReference type="AlphaFoldDB" id="A0A1J0A3Q3"/>
<dbReference type="OrthoDB" id="361483at2"/>